<dbReference type="EMBL" id="GBXM01014308">
    <property type="protein sequence ID" value="JAH94269.1"/>
    <property type="molecule type" value="Transcribed_RNA"/>
</dbReference>
<organism evidence="1">
    <name type="scientific">Anguilla anguilla</name>
    <name type="common">European freshwater eel</name>
    <name type="synonym">Muraena anguilla</name>
    <dbReference type="NCBI Taxonomy" id="7936"/>
    <lineage>
        <taxon>Eukaryota</taxon>
        <taxon>Metazoa</taxon>
        <taxon>Chordata</taxon>
        <taxon>Craniata</taxon>
        <taxon>Vertebrata</taxon>
        <taxon>Euteleostomi</taxon>
        <taxon>Actinopterygii</taxon>
        <taxon>Neopterygii</taxon>
        <taxon>Teleostei</taxon>
        <taxon>Anguilliformes</taxon>
        <taxon>Anguillidae</taxon>
        <taxon>Anguilla</taxon>
    </lineage>
</organism>
<dbReference type="AlphaFoldDB" id="A0A0E9WV33"/>
<sequence>MLREAIPSLSEVDYSLKDIASSLVHIPGDVLGHILCSVDLLVTLWRASSLLVTEMYSFHTLLFQD</sequence>
<proteinExistence type="predicted"/>
<reference evidence="1" key="1">
    <citation type="submission" date="2014-11" db="EMBL/GenBank/DDBJ databases">
        <authorList>
            <person name="Amaro Gonzalez C."/>
        </authorList>
    </citation>
    <scope>NUCLEOTIDE SEQUENCE</scope>
</reference>
<accession>A0A0E9WV33</accession>
<evidence type="ECO:0000313" key="1">
    <source>
        <dbReference type="EMBL" id="JAH94269.1"/>
    </source>
</evidence>
<name>A0A0E9WV33_ANGAN</name>
<reference evidence="1" key="2">
    <citation type="journal article" date="2015" name="Fish Shellfish Immunol.">
        <title>Early steps in the European eel (Anguilla anguilla)-Vibrio vulnificus interaction in the gills: Role of the RtxA13 toxin.</title>
        <authorList>
            <person name="Callol A."/>
            <person name="Pajuelo D."/>
            <person name="Ebbesson L."/>
            <person name="Teles M."/>
            <person name="MacKenzie S."/>
            <person name="Amaro C."/>
        </authorList>
    </citation>
    <scope>NUCLEOTIDE SEQUENCE</scope>
</reference>
<protein>
    <submittedName>
        <fullName evidence="1">Uncharacterized protein</fullName>
    </submittedName>
</protein>